<gene>
    <name evidence="1" type="ORF">B5F11_01970</name>
    <name evidence="2" type="ORF">DXC40_01180</name>
</gene>
<reference evidence="1" key="2">
    <citation type="journal article" date="2018" name="BMC Genomics">
        <title>Whole genome sequencing and function prediction of 133 gut anaerobes isolated from chicken caecum in pure cultures.</title>
        <authorList>
            <person name="Medvecky M."/>
            <person name="Cejkova D."/>
            <person name="Polansky O."/>
            <person name="Karasova D."/>
            <person name="Kubasova T."/>
            <person name="Cizek A."/>
            <person name="Rychlik I."/>
        </authorList>
    </citation>
    <scope>NUCLEOTIDE SEQUENCE</scope>
    <source>
        <strain evidence="1">An175</strain>
    </source>
</reference>
<dbReference type="EMBL" id="QVME01000001">
    <property type="protein sequence ID" value="RGE69708.1"/>
    <property type="molecule type" value="Genomic_DNA"/>
</dbReference>
<evidence type="ECO:0000313" key="3">
    <source>
        <dbReference type="Proteomes" id="UP000196386"/>
    </source>
</evidence>
<proteinExistence type="predicted"/>
<dbReference type="AlphaFoldDB" id="A0A1Y4MQA8"/>
<name>A0A1Y4MQA8_9FIRM</name>
<sequence length="63" mass="7269">MCDASFLIMQRLATKWDAKQAKAKRTRGICCIHFTVTVPKGQWRFLSRFPFAINITIFNSGVF</sequence>
<evidence type="ECO:0000313" key="1">
    <source>
        <dbReference type="EMBL" id="OUP70863.1"/>
    </source>
</evidence>
<reference evidence="3" key="1">
    <citation type="submission" date="2017-04" db="EMBL/GenBank/DDBJ databases">
        <title>Function of individual gut microbiota members based on whole genome sequencing of pure cultures obtained from chicken caecum.</title>
        <authorList>
            <person name="Medvecky M."/>
            <person name="Cejkova D."/>
            <person name="Polansky O."/>
            <person name="Karasova D."/>
            <person name="Kubasova T."/>
            <person name="Cizek A."/>
            <person name="Rychlik I."/>
        </authorList>
    </citation>
    <scope>NUCLEOTIDE SEQUENCE [LARGE SCALE GENOMIC DNA]</scope>
    <source>
        <strain evidence="3">An175</strain>
    </source>
</reference>
<protein>
    <submittedName>
        <fullName evidence="1">Uncharacterized protein</fullName>
    </submittedName>
</protein>
<dbReference type="EMBL" id="NFKP01000002">
    <property type="protein sequence ID" value="OUP70863.1"/>
    <property type="molecule type" value="Genomic_DNA"/>
</dbReference>
<dbReference type="Proteomes" id="UP000260828">
    <property type="component" value="Unassembled WGS sequence"/>
</dbReference>
<evidence type="ECO:0000313" key="2">
    <source>
        <dbReference type="EMBL" id="RGE69708.1"/>
    </source>
</evidence>
<evidence type="ECO:0000313" key="4">
    <source>
        <dbReference type="Proteomes" id="UP000260828"/>
    </source>
</evidence>
<organism evidence="1 3">
    <name type="scientific">Anaerotruncus colihominis</name>
    <dbReference type="NCBI Taxonomy" id="169435"/>
    <lineage>
        <taxon>Bacteria</taxon>
        <taxon>Bacillati</taxon>
        <taxon>Bacillota</taxon>
        <taxon>Clostridia</taxon>
        <taxon>Eubacteriales</taxon>
        <taxon>Oscillospiraceae</taxon>
        <taxon>Anaerotruncus</taxon>
    </lineage>
</organism>
<comment type="caution">
    <text evidence="1">The sequence shown here is derived from an EMBL/GenBank/DDBJ whole genome shotgun (WGS) entry which is preliminary data.</text>
</comment>
<accession>A0A1Y4MQA8</accession>
<reference evidence="2 4" key="3">
    <citation type="submission" date="2018-08" db="EMBL/GenBank/DDBJ databases">
        <title>A genome reference for cultivated species of the human gut microbiota.</title>
        <authorList>
            <person name="Zou Y."/>
            <person name="Xue W."/>
            <person name="Luo G."/>
        </authorList>
    </citation>
    <scope>NUCLEOTIDE SEQUENCE [LARGE SCALE GENOMIC DNA]</scope>
    <source>
        <strain evidence="2 4">TF05-12AC</strain>
    </source>
</reference>
<dbReference type="Proteomes" id="UP000196386">
    <property type="component" value="Unassembled WGS sequence"/>
</dbReference>